<evidence type="ECO:0000256" key="1">
    <source>
        <dbReference type="ARBA" id="ARBA00004651"/>
    </source>
</evidence>
<organism evidence="8 9">
    <name type="scientific">Alkalihalobacterium chitinilyticum</name>
    <dbReference type="NCBI Taxonomy" id="2980103"/>
    <lineage>
        <taxon>Bacteria</taxon>
        <taxon>Bacillati</taxon>
        <taxon>Bacillota</taxon>
        <taxon>Bacilli</taxon>
        <taxon>Bacillales</taxon>
        <taxon>Bacillaceae</taxon>
        <taxon>Alkalihalobacterium</taxon>
    </lineage>
</organism>
<keyword evidence="3" id="KW-1003">Cell membrane</keyword>
<dbReference type="Proteomes" id="UP001148125">
    <property type="component" value="Unassembled WGS sequence"/>
</dbReference>
<feature type="transmembrane region" description="Helical" evidence="7">
    <location>
        <begin position="162"/>
        <end position="186"/>
    </location>
</feature>
<keyword evidence="5 7" id="KW-1133">Transmembrane helix</keyword>
<accession>A0ABT5VD92</accession>
<gene>
    <name evidence="8" type="ORF">N7Z68_08485</name>
</gene>
<protein>
    <submittedName>
        <fullName evidence="8">Cytochrome d ubiquinol oxidase subunit II</fullName>
        <ecNumber evidence="8">1.10.3.-</ecNumber>
    </submittedName>
</protein>
<sequence length="351" mass="39974">MSYEMIGITVLWIFLYGYLIVASIDFGAGFFNYYSKLTNKNHIMNDLIQRYLSPVWEVTNVFLVFFFVGIIGFFPDTAYYFGTALLIPGSVAIILLAIRGSYYAFGTYGAKDSKVYSFLYGATGLLIPASLSVVLTISEGGFITVENGKVLLQFKELFTNMYSWSVVLLSIVSVLFISSAFLSYYANKARDYEALQLLRNYALTWATPTIIASVLVFFALNNHNPEHFQNMVDVGWMFILSLIFFLGAVYYIWKGKRYGLAFVFVMFQFAFAFFGYGVSHLPYLLYPYINIYDGFTNETMAQALIIAFIAGLFLLIPSLYMLMKLFLFDASYVKGETVKVDEHDEDERKVV</sequence>
<feature type="transmembrane region" description="Helical" evidence="7">
    <location>
        <begin position="260"/>
        <end position="279"/>
    </location>
</feature>
<feature type="transmembrane region" description="Helical" evidence="7">
    <location>
        <begin position="235"/>
        <end position="253"/>
    </location>
</feature>
<dbReference type="GO" id="GO:0016491">
    <property type="term" value="F:oxidoreductase activity"/>
    <property type="evidence" value="ECO:0007669"/>
    <property type="project" value="UniProtKB-KW"/>
</dbReference>
<evidence type="ECO:0000256" key="2">
    <source>
        <dbReference type="ARBA" id="ARBA00007543"/>
    </source>
</evidence>
<dbReference type="Pfam" id="PF02322">
    <property type="entry name" value="Cyt_bd_oxida_II"/>
    <property type="match status" value="1"/>
</dbReference>
<name>A0ABT5VD92_9BACI</name>
<evidence type="ECO:0000256" key="3">
    <source>
        <dbReference type="ARBA" id="ARBA00022475"/>
    </source>
</evidence>
<evidence type="ECO:0000313" key="8">
    <source>
        <dbReference type="EMBL" id="MDE5413422.1"/>
    </source>
</evidence>
<reference evidence="8" key="1">
    <citation type="submission" date="2024-05" db="EMBL/GenBank/DDBJ databases">
        <title>Alkalihalobacillus sp. strain MEB203 novel alkaliphilic bacterium from Lonar Lake, India.</title>
        <authorList>
            <person name="Joshi A."/>
            <person name="Thite S."/>
            <person name="Mengade P."/>
        </authorList>
    </citation>
    <scope>NUCLEOTIDE SEQUENCE</scope>
    <source>
        <strain evidence="8">MEB 203</strain>
    </source>
</reference>
<feature type="transmembrane region" description="Helical" evidence="7">
    <location>
        <begin position="118"/>
        <end position="142"/>
    </location>
</feature>
<keyword evidence="4 7" id="KW-0812">Transmembrane</keyword>
<feature type="transmembrane region" description="Helical" evidence="7">
    <location>
        <begin position="198"/>
        <end position="220"/>
    </location>
</feature>
<keyword evidence="8" id="KW-0560">Oxidoreductase</keyword>
<evidence type="ECO:0000313" key="9">
    <source>
        <dbReference type="Proteomes" id="UP001148125"/>
    </source>
</evidence>
<keyword evidence="9" id="KW-1185">Reference proteome</keyword>
<comment type="caution">
    <text evidence="8">The sequence shown here is derived from an EMBL/GenBank/DDBJ whole genome shotgun (WGS) entry which is preliminary data.</text>
</comment>
<keyword evidence="6 7" id="KW-0472">Membrane</keyword>
<feature type="transmembrane region" description="Helical" evidence="7">
    <location>
        <begin position="55"/>
        <end position="74"/>
    </location>
</feature>
<evidence type="ECO:0000256" key="7">
    <source>
        <dbReference type="SAM" id="Phobius"/>
    </source>
</evidence>
<evidence type="ECO:0000256" key="5">
    <source>
        <dbReference type="ARBA" id="ARBA00022989"/>
    </source>
</evidence>
<dbReference type="RefSeq" id="WP_275118039.1">
    <property type="nucleotide sequence ID" value="NZ_JAOTPO010000004.1"/>
</dbReference>
<comment type="subcellular location">
    <subcellularLocation>
        <location evidence="1">Cell membrane</location>
        <topology evidence="1">Multi-pass membrane protein</topology>
    </subcellularLocation>
</comment>
<evidence type="ECO:0000256" key="6">
    <source>
        <dbReference type="ARBA" id="ARBA00023136"/>
    </source>
</evidence>
<dbReference type="EMBL" id="JAOTPO010000004">
    <property type="protein sequence ID" value="MDE5413422.1"/>
    <property type="molecule type" value="Genomic_DNA"/>
</dbReference>
<feature type="transmembrane region" description="Helical" evidence="7">
    <location>
        <begin position="80"/>
        <end position="98"/>
    </location>
</feature>
<feature type="transmembrane region" description="Helical" evidence="7">
    <location>
        <begin position="6"/>
        <end position="34"/>
    </location>
</feature>
<comment type="similarity">
    <text evidence="2">Belongs to the cytochrome ubiquinol oxidase subunit 2 family.</text>
</comment>
<evidence type="ECO:0000256" key="4">
    <source>
        <dbReference type="ARBA" id="ARBA00022692"/>
    </source>
</evidence>
<proteinExistence type="inferred from homology"/>
<dbReference type="InterPro" id="IPR003317">
    <property type="entry name" value="Cyt-d_oxidase_su2"/>
</dbReference>
<feature type="transmembrane region" description="Helical" evidence="7">
    <location>
        <begin position="299"/>
        <end position="322"/>
    </location>
</feature>
<dbReference type="EC" id="1.10.3.-" evidence="8"/>